<evidence type="ECO:0000313" key="2">
    <source>
        <dbReference type="Proteomes" id="UP001500767"/>
    </source>
</evidence>
<accession>A0ABP6XMH0</accession>
<organism evidence="1 2">
    <name type="scientific">Microlunatus spumicola</name>
    <dbReference type="NCBI Taxonomy" id="81499"/>
    <lineage>
        <taxon>Bacteria</taxon>
        <taxon>Bacillati</taxon>
        <taxon>Actinomycetota</taxon>
        <taxon>Actinomycetes</taxon>
        <taxon>Propionibacteriales</taxon>
        <taxon>Propionibacteriaceae</taxon>
        <taxon>Microlunatus</taxon>
    </lineage>
</organism>
<keyword evidence="2" id="KW-1185">Reference proteome</keyword>
<sequence>MATAVDDRDKARMASRHSLALAHLANTHTENSMAAQVVLELVVRQPVEQRRREPTVRNFQVLIILAHEYGDGAQLRTAPAAQAQLHYEGGIWGTLAARASFASAAFS</sequence>
<reference evidence="2" key="1">
    <citation type="journal article" date="2019" name="Int. J. Syst. Evol. Microbiol.">
        <title>The Global Catalogue of Microorganisms (GCM) 10K type strain sequencing project: providing services to taxonomists for standard genome sequencing and annotation.</title>
        <authorList>
            <consortium name="The Broad Institute Genomics Platform"/>
            <consortium name="The Broad Institute Genome Sequencing Center for Infectious Disease"/>
            <person name="Wu L."/>
            <person name="Ma J."/>
        </authorList>
    </citation>
    <scope>NUCLEOTIDE SEQUENCE [LARGE SCALE GENOMIC DNA]</scope>
    <source>
        <strain evidence="2">JCM 16540</strain>
    </source>
</reference>
<protein>
    <submittedName>
        <fullName evidence="1">Uncharacterized protein</fullName>
    </submittedName>
</protein>
<gene>
    <name evidence="1" type="ORF">GCM10022197_26290</name>
</gene>
<evidence type="ECO:0000313" key="1">
    <source>
        <dbReference type="EMBL" id="GAA3568714.1"/>
    </source>
</evidence>
<name>A0ABP6XMH0_9ACTN</name>
<dbReference type="EMBL" id="BAAAYR010000003">
    <property type="protein sequence ID" value="GAA3568714.1"/>
    <property type="molecule type" value="Genomic_DNA"/>
</dbReference>
<proteinExistence type="predicted"/>
<comment type="caution">
    <text evidence="1">The sequence shown here is derived from an EMBL/GenBank/DDBJ whole genome shotgun (WGS) entry which is preliminary data.</text>
</comment>
<dbReference type="Proteomes" id="UP001500767">
    <property type="component" value="Unassembled WGS sequence"/>
</dbReference>